<evidence type="ECO:0000313" key="2">
    <source>
        <dbReference type="Proteomes" id="UP000070700"/>
    </source>
</evidence>
<evidence type="ECO:0000313" key="1">
    <source>
        <dbReference type="EMBL" id="KUJ07364.1"/>
    </source>
</evidence>
<dbReference type="EMBL" id="KQ947440">
    <property type="protein sequence ID" value="KUJ07364.1"/>
    <property type="molecule type" value="Genomic_DNA"/>
</dbReference>
<gene>
    <name evidence="1" type="ORF">LY89DRAFT_557586</name>
</gene>
<reference evidence="1 2" key="1">
    <citation type="submission" date="2015-10" db="EMBL/GenBank/DDBJ databases">
        <title>Full genome of DAOMC 229536 Phialocephala scopiformis, a fungal endophyte of spruce producing the potent anti-insectan compound rugulosin.</title>
        <authorList>
            <consortium name="DOE Joint Genome Institute"/>
            <person name="Walker A.K."/>
            <person name="Frasz S.L."/>
            <person name="Seifert K.A."/>
            <person name="Miller J.D."/>
            <person name="Mondo S.J."/>
            <person name="Labutti K."/>
            <person name="Lipzen A."/>
            <person name="Dockter R."/>
            <person name="Kennedy M."/>
            <person name="Grigoriev I.V."/>
            <person name="Spatafora J.W."/>
        </authorList>
    </citation>
    <scope>NUCLEOTIDE SEQUENCE [LARGE SCALE GENOMIC DNA]</scope>
    <source>
        <strain evidence="1 2">CBS 120377</strain>
    </source>
</reference>
<dbReference type="RefSeq" id="XP_018061719.1">
    <property type="nucleotide sequence ID" value="XM_018208401.1"/>
</dbReference>
<proteinExistence type="predicted"/>
<dbReference type="Proteomes" id="UP000070700">
    <property type="component" value="Unassembled WGS sequence"/>
</dbReference>
<dbReference type="AlphaFoldDB" id="A0A132B646"/>
<keyword evidence="2" id="KW-1185">Reference proteome</keyword>
<dbReference type="OrthoDB" id="2156052at2759"/>
<organism evidence="1 2">
    <name type="scientific">Mollisia scopiformis</name>
    <name type="common">Conifer needle endophyte fungus</name>
    <name type="synonym">Phialocephala scopiformis</name>
    <dbReference type="NCBI Taxonomy" id="149040"/>
    <lineage>
        <taxon>Eukaryota</taxon>
        <taxon>Fungi</taxon>
        <taxon>Dikarya</taxon>
        <taxon>Ascomycota</taxon>
        <taxon>Pezizomycotina</taxon>
        <taxon>Leotiomycetes</taxon>
        <taxon>Helotiales</taxon>
        <taxon>Mollisiaceae</taxon>
        <taxon>Mollisia</taxon>
    </lineage>
</organism>
<dbReference type="KEGG" id="psco:LY89DRAFT_557586"/>
<name>A0A132B646_MOLSC</name>
<dbReference type="STRING" id="149040.A0A132B646"/>
<accession>A0A132B646</accession>
<dbReference type="GeneID" id="28818127"/>
<feature type="non-terminal residue" evidence="1">
    <location>
        <position position="60"/>
    </location>
</feature>
<feature type="non-terminal residue" evidence="1">
    <location>
        <position position="1"/>
    </location>
</feature>
<protein>
    <submittedName>
        <fullName evidence="1">Uncharacterized protein</fullName>
    </submittedName>
</protein>
<dbReference type="InParanoid" id="A0A132B646"/>
<sequence>SVPAFEAKLQHEGLVYRHLDEVQGELIPVYLGNIFFIHPYFFEVRVRIVHMLVMSWAGEQ</sequence>